<name>A0A9W2YR77_BIOGL</name>
<dbReference type="InterPro" id="IPR001007">
    <property type="entry name" value="VWF_dom"/>
</dbReference>
<dbReference type="SUPFAM" id="SSF57603">
    <property type="entry name" value="FnI-like domain"/>
    <property type="match status" value="2"/>
</dbReference>
<evidence type="ECO:0000256" key="1">
    <source>
        <dbReference type="SAM" id="SignalP"/>
    </source>
</evidence>
<dbReference type="Gene3D" id="2.10.70.10">
    <property type="entry name" value="Complement Module, domain 1"/>
    <property type="match status" value="2"/>
</dbReference>
<dbReference type="PROSITE" id="PS50184">
    <property type="entry name" value="VWFC_2"/>
    <property type="match status" value="1"/>
</dbReference>
<evidence type="ECO:0000313" key="4">
    <source>
        <dbReference type="RefSeq" id="XP_055865130.1"/>
    </source>
</evidence>
<proteinExistence type="predicted"/>
<feature type="chain" id="PRO_5040821543" evidence="1">
    <location>
        <begin position="31"/>
        <end position="131"/>
    </location>
</feature>
<keyword evidence="1" id="KW-0732">Signal</keyword>
<dbReference type="Proteomes" id="UP001165740">
    <property type="component" value="Chromosome 13"/>
</dbReference>
<evidence type="ECO:0000259" key="2">
    <source>
        <dbReference type="PROSITE" id="PS50184"/>
    </source>
</evidence>
<dbReference type="RefSeq" id="XP_055865130.1">
    <property type="nucleotide sequence ID" value="XM_056009155.1"/>
</dbReference>
<sequence>MPREFYITIKLNMKAVIVVLALVTLVSVHCQDDNPVSEPRPSCEHKGVVYASGEPVPYDSCNHCTCGGPYIYCTLMLCPEDYGMCFVEDQWYNNGTVVPSGDSCNTCVCENNEVTCTLMACDDQVIEEPTE</sequence>
<dbReference type="AlphaFoldDB" id="A0A9W2YR77"/>
<dbReference type="OrthoDB" id="8959411at2759"/>
<accession>A0A9W2YR77</accession>
<evidence type="ECO:0000313" key="3">
    <source>
        <dbReference type="Proteomes" id="UP001165740"/>
    </source>
</evidence>
<protein>
    <submittedName>
        <fullName evidence="4">von Willebrand factor C and EGF domain-containing protein-like isoform X1</fullName>
    </submittedName>
</protein>
<feature type="signal peptide" evidence="1">
    <location>
        <begin position="1"/>
        <end position="30"/>
    </location>
</feature>
<keyword evidence="3" id="KW-1185">Reference proteome</keyword>
<gene>
    <name evidence="4" type="primary">LOC106079183</name>
</gene>
<organism evidence="3 4">
    <name type="scientific">Biomphalaria glabrata</name>
    <name type="common">Bloodfluke planorb</name>
    <name type="synonym">Freshwater snail</name>
    <dbReference type="NCBI Taxonomy" id="6526"/>
    <lineage>
        <taxon>Eukaryota</taxon>
        <taxon>Metazoa</taxon>
        <taxon>Spiralia</taxon>
        <taxon>Lophotrochozoa</taxon>
        <taxon>Mollusca</taxon>
        <taxon>Gastropoda</taxon>
        <taxon>Heterobranchia</taxon>
        <taxon>Euthyneura</taxon>
        <taxon>Panpulmonata</taxon>
        <taxon>Hygrophila</taxon>
        <taxon>Lymnaeoidea</taxon>
        <taxon>Planorbidae</taxon>
        <taxon>Biomphalaria</taxon>
    </lineage>
</organism>
<reference evidence="4" key="1">
    <citation type="submission" date="2025-08" db="UniProtKB">
        <authorList>
            <consortium name="RefSeq"/>
        </authorList>
    </citation>
    <scope>IDENTIFICATION</scope>
</reference>
<dbReference type="GeneID" id="106079183"/>
<feature type="domain" description="VWFC" evidence="2">
    <location>
        <begin position="41"/>
        <end position="108"/>
    </location>
</feature>